<dbReference type="OrthoDB" id="6780397at2759"/>
<feature type="compositionally biased region" description="Low complexity" evidence="1">
    <location>
        <begin position="104"/>
        <end position="128"/>
    </location>
</feature>
<dbReference type="EMBL" id="OU900094">
    <property type="protein sequence ID" value="CAH1138142.1"/>
    <property type="molecule type" value="Genomic_DNA"/>
</dbReference>
<name>A0A9P0DK99_PHYSR</name>
<gene>
    <name evidence="2" type="ORF">PHYEVI_LOCUS197</name>
</gene>
<proteinExistence type="predicted"/>
<evidence type="ECO:0000313" key="3">
    <source>
        <dbReference type="Proteomes" id="UP001153712"/>
    </source>
</evidence>
<evidence type="ECO:0000313" key="2">
    <source>
        <dbReference type="EMBL" id="CAH1138142.1"/>
    </source>
</evidence>
<evidence type="ECO:0000256" key="1">
    <source>
        <dbReference type="SAM" id="MobiDB-lite"/>
    </source>
</evidence>
<dbReference type="Proteomes" id="UP001153712">
    <property type="component" value="Chromosome 1"/>
</dbReference>
<accession>A0A9P0DK99</accession>
<organism evidence="2 3">
    <name type="scientific">Phyllotreta striolata</name>
    <name type="common">Striped flea beetle</name>
    <name type="synonym">Crioceris striolata</name>
    <dbReference type="NCBI Taxonomy" id="444603"/>
    <lineage>
        <taxon>Eukaryota</taxon>
        <taxon>Metazoa</taxon>
        <taxon>Ecdysozoa</taxon>
        <taxon>Arthropoda</taxon>
        <taxon>Hexapoda</taxon>
        <taxon>Insecta</taxon>
        <taxon>Pterygota</taxon>
        <taxon>Neoptera</taxon>
        <taxon>Endopterygota</taxon>
        <taxon>Coleoptera</taxon>
        <taxon>Polyphaga</taxon>
        <taxon>Cucujiformia</taxon>
        <taxon>Chrysomeloidea</taxon>
        <taxon>Chrysomelidae</taxon>
        <taxon>Galerucinae</taxon>
        <taxon>Alticini</taxon>
        <taxon>Phyllotreta</taxon>
    </lineage>
</organism>
<keyword evidence="3" id="KW-1185">Reference proteome</keyword>
<protein>
    <submittedName>
        <fullName evidence="2">Uncharacterized protein</fullName>
    </submittedName>
</protein>
<sequence length="135" mass="14799">MGYKVYLATDPTVSALSGRPVISVTVTRLPSTEVYKLPRIGTSSKQYSTRVRPANFSTGSCNSESDSKRTMYTNPFSRTHSHVRQIIDKFLYVNPKQRSDVKRSGSSSSFGSSTSSSSGGSKWRYGGSAAKLFKH</sequence>
<feature type="region of interest" description="Disordered" evidence="1">
    <location>
        <begin position="47"/>
        <end position="77"/>
    </location>
</feature>
<reference evidence="2" key="1">
    <citation type="submission" date="2022-01" db="EMBL/GenBank/DDBJ databases">
        <authorList>
            <person name="King R."/>
        </authorList>
    </citation>
    <scope>NUCLEOTIDE SEQUENCE</scope>
</reference>
<feature type="region of interest" description="Disordered" evidence="1">
    <location>
        <begin position="96"/>
        <end position="135"/>
    </location>
</feature>
<dbReference type="AlphaFoldDB" id="A0A9P0DK99"/>